<evidence type="ECO:0000256" key="5">
    <source>
        <dbReference type="ARBA" id="ARBA00023098"/>
    </source>
</evidence>
<sequence>MYSYFVVAIVASCLTQQTKGFVVPDYFDFQVESQDAKITAPELAIKYGYRAETHKVQTEDGYLLELHRITGSGSTAYDKRLPPILLMHGLLTSSADWLLIGPGNGLAYHLSDLGYDVWLGNARGNRYCRSHASWTPNMVKFWDFSWHEIGVYDLPAIIDHVLETTGKQRLHYIGHSQGTTTFFVMASERPEYSEKVILMQALAPVAYMKNIGSPLLRYLVKYLGAIETMIDFFGLGEFKPIPSVLLELAKLICPTSQSNNLCLNVMFLLAGANPDQIDPVMVPIILGHIPAGSSTKQLVHFGQEVLSGQFRRYDYGKVKNLYEYGQAEPPAYNLTRVTTPVVLHYGANDYMAHVDDVRRLATQLPNLLESHLIELDLFNHMDFLFAKDAVKLLYNDLVNNVEKYTDRGN</sequence>
<evidence type="ECO:0000256" key="1">
    <source>
        <dbReference type="ARBA" id="ARBA00010701"/>
    </source>
</evidence>
<comment type="caution">
    <text evidence="11">The sequence shown here is derived from an EMBL/GenBank/DDBJ whole genome shotgun (WGS) entry which is preliminary data.</text>
</comment>
<dbReference type="AlphaFoldDB" id="A0ABD1CWQ7"/>
<dbReference type="EMBL" id="JBEHCU010008915">
    <property type="protein sequence ID" value="KAL1380885.1"/>
    <property type="molecule type" value="Genomic_DNA"/>
</dbReference>
<dbReference type="FunFam" id="3.40.50.1820:FF:000021">
    <property type="entry name" value="Lipase"/>
    <property type="match status" value="1"/>
</dbReference>
<evidence type="ECO:0000256" key="8">
    <source>
        <dbReference type="PIRSR" id="PIRSR000862-1"/>
    </source>
</evidence>
<proteinExistence type="inferred from homology"/>
<evidence type="ECO:0000256" key="2">
    <source>
        <dbReference type="ARBA" id="ARBA00022729"/>
    </source>
</evidence>
<feature type="active site" description="Nucleophile" evidence="8">
    <location>
        <position position="176"/>
    </location>
</feature>
<dbReference type="GO" id="GO:0016787">
    <property type="term" value="F:hydrolase activity"/>
    <property type="evidence" value="ECO:0007669"/>
    <property type="project" value="UniProtKB-KW"/>
</dbReference>
<dbReference type="Proteomes" id="UP001562425">
    <property type="component" value="Unassembled WGS sequence"/>
</dbReference>
<keyword evidence="5" id="KW-0443">Lipid metabolism</keyword>
<dbReference type="PIRSF" id="PIRSF000862">
    <property type="entry name" value="Steryl_ester_lip"/>
    <property type="match status" value="1"/>
</dbReference>
<feature type="chain" id="PRO_5044882554" description="Lipase" evidence="9">
    <location>
        <begin position="21"/>
        <end position="409"/>
    </location>
</feature>
<dbReference type="InterPro" id="IPR006693">
    <property type="entry name" value="AB_hydrolase_lipase"/>
</dbReference>
<keyword evidence="3 7" id="KW-0378">Hydrolase</keyword>
<dbReference type="Pfam" id="PF04083">
    <property type="entry name" value="Abhydro_lipase"/>
    <property type="match status" value="1"/>
</dbReference>
<dbReference type="GO" id="GO:0016042">
    <property type="term" value="P:lipid catabolic process"/>
    <property type="evidence" value="ECO:0007669"/>
    <property type="project" value="UniProtKB-KW"/>
</dbReference>
<evidence type="ECO:0000313" key="11">
    <source>
        <dbReference type="EMBL" id="KAL1380885.1"/>
    </source>
</evidence>
<feature type="active site" description="Charge relay system" evidence="8">
    <location>
        <position position="380"/>
    </location>
</feature>
<dbReference type="PANTHER" id="PTHR11005">
    <property type="entry name" value="LYSOSOMAL ACID LIPASE-RELATED"/>
    <property type="match status" value="1"/>
</dbReference>
<feature type="signal peptide" evidence="9">
    <location>
        <begin position="1"/>
        <end position="20"/>
    </location>
</feature>
<accession>A0ABD1CWQ7</accession>
<feature type="domain" description="Partial AB-hydrolase lipase" evidence="10">
    <location>
        <begin position="41"/>
        <end position="99"/>
    </location>
</feature>
<protein>
    <recommendedName>
        <fullName evidence="7">Lipase</fullName>
    </recommendedName>
</protein>
<dbReference type="InterPro" id="IPR025483">
    <property type="entry name" value="Lipase_euk"/>
</dbReference>
<dbReference type="InterPro" id="IPR029058">
    <property type="entry name" value="AB_hydrolase_fold"/>
</dbReference>
<dbReference type="SUPFAM" id="SSF53474">
    <property type="entry name" value="alpha/beta-Hydrolases"/>
    <property type="match status" value="1"/>
</dbReference>
<evidence type="ECO:0000256" key="3">
    <source>
        <dbReference type="ARBA" id="ARBA00022801"/>
    </source>
</evidence>
<name>A0ABD1CWQ7_CULPP</name>
<evidence type="ECO:0000256" key="7">
    <source>
        <dbReference type="PIRNR" id="PIRNR000862"/>
    </source>
</evidence>
<reference evidence="11 12" key="1">
    <citation type="submission" date="2024-05" db="EMBL/GenBank/DDBJ databases">
        <title>Culex pipiens pipiens assembly and annotation.</title>
        <authorList>
            <person name="Alout H."/>
            <person name="Durand T."/>
        </authorList>
    </citation>
    <scope>NUCLEOTIDE SEQUENCE [LARGE SCALE GENOMIC DNA]</scope>
    <source>
        <strain evidence="11">HA-2024</strain>
        <tissue evidence="11">Whole body</tissue>
    </source>
</reference>
<keyword evidence="2 9" id="KW-0732">Signal</keyword>
<gene>
    <name evidence="11" type="ORF">pipiens_003509</name>
</gene>
<evidence type="ECO:0000256" key="4">
    <source>
        <dbReference type="ARBA" id="ARBA00022963"/>
    </source>
</evidence>
<keyword evidence="6" id="KW-0325">Glycoprotein</keyword>
<dbReference type="Gene3D" id="3.40.50.1820">
    <property type="entry name" value="alpha/beta hydrolase"/>
    <property type="match status" value="1"/>
</dbReference>
<organism evidence="11 12">
    <name type="scientific">Culex pipiens pipiens</name>
    <name type="common">Northern house mosquito</name>
    <dbReference type="NCBI Taxonomy" id="38569"/>
    <lineage>
        <taxon>Eukaryota</taxon>
        <taxon>Metazoa</taxon>
        <taxon>Ecdysozoa</taxon>
        <taxon>Arthropoda</taxon>
        <taxon>Hexapoda</taxon>
        <taxon>Insecta</taxon>
        <taxon>Pterygota</taxon>
        <taxon>Neoptera</taxon>
        <taxon>Endopterygota</taxon>
        <taxon>Diptera</taxon>
        <taxon>Nematocera</taxon>
        <taxon>Culicoidea</taxon>
        <taxon>Culicidae</taxon>
        <taxon>Culicinae</taxon>
        <taxon>Culicini</taxon>
        <taxon>Culex</taxon>
        <taxon>Culex</taxon>
    </lineage>
</organism>
<evidence type="ECO:0000256" key="6">
    <source>
        <dbReference type="ARBA" id="ARBA00023180"/>
    </source>
</evidence>
<feature type="active site" description="Charge relay system" evidence="8">
    <location>
        <position position="349"/>
    </location>
</feature>
<keyword evidence="12" id="KW-1185">Reference proteome</keyword>
<evidence type="ECO:0000256" key="9">
    <source>
        <dbReference type="SAM" id="SignalP"/>
    </source>
</evidence>
<evidence type="ECO:0000259" key="10">
    <source>
        <dbReference type="Pfam" id="PF04083"/>
    </source>
</evidence>
<comment type="similarity">
    <text evidence="1 7">Belongs to the AB hydrolase superfamily. Lipase family.</text>
</comment>
<keyword evidence="4 7" id="KW-0442">Lipid degradation</keyword>
<evidence type="ECO:0000313" key="12">
    <source>
        <dbReference type="Proteomes" id="UP001562425"/>
    </source>
</evidence>